<dbReference type="InterPro" id="IPR000601">
    <property type="entry name" value="PKD_dom"/>
</dbReference>
<evidence type="ECO:0000259" key="1">
    <source>
        <dbReference type="PROSITE" id="PS50093"/>
    </source>
</evidence>
<feature type="domain" description="PKD" evidence="1">
    <location>
        <begin position="456"/>
        <end position="539"/>
    </location>
</feature>
<dbReference type="Proteomes" id="UP000218765">
    <property type="component" value="Chromosome"/>
</dbReference>
<dbReference type="InterPro" id="IPR025921">
    <property type="entry name" value="HmuY"/>
</dbReference>
<dbReference type="SUPFAM" id="SSF49299">
    <property type="entry name" value="PKD domain"/>
    <property type="match status" value="3"/>
</dbReference>
<dbReference type="InterPro" id="IPR035986">
    <property type="entry name" value="PKD_dom_sf"/>
</dbReference>
<dbReference type="PANTHER" id="PTHR46182">
    <property type="entry name" value="FI19480P1"/>
    <property type="match status" value="1"/>
</dbReference>
<feature type="domain" description="PKD" evidence="1">
    <location>
        <begin position="285"/>
        <end position="361"/>
    </location>
</feature>
<dbReference type="GO" id="GO:0016020">
    <property type="term" value="C:membrane"/>
    <property type="evidence" value="ECO:0007669"/>
    <property type="project" value="TreeGrafter"/>
</dbReference>
<dbReference type="GO" id="GO:0031410">
    <property type="term" value="C:cytoplasmic vesicle"/>
    <property type="evidence" value="ECO:0007669"/>
    <property type="project" value="TreeGrafter"/>
</dbReference>
<accession>A0A1Z4VPV1</accession>
<sequence length="745" mass="77155">MRWLVAPQLALLLVGCIDSGLEDTESEALSPAEAAALPDNAYFDADGAAVQVLDATKNDVWVYYDLDTYSVVTLQDPQANTEWDLAFNRFRVKLNGGVSGTAGVAAAGLQNTALFDVMAAPATGFVSDRSLNELSDIELLKLGDNLFFSVCASGHDDADKADYCLANDQVDRSHLNPDEAAYALLTQGSGVVVAADGSDGDPILGWYDYYGSEGHVLRPADDTWVVRSSDGIEFALQMLGYYGRNEGDAEPGTIAFRYVSLTPGFEIPQPGAQQLQARIQVDSLTGTAPLTVNFTGSAEGVEGTADWHWDFGDGGTAQVRNPAHTYTQAGTYTASLTVTDTRGVAAAATVSRTITVAQPGAQAPQADAGADQTLQLASGENSTTVTLDGSASADPDGQIVSYVWIGTGADPDDVAQPQLVLSAGSYSFTLTVTDDSGNSATDTAAVTVNASDNASPTAAAQADRLQGAAPLAVTFTGAASSDPDGAITGYDWDFGDGSAHAFVAVPPAHTYTLPGTYNASLTVMDDGGASGSDGLAVLVGWPTTRDTYVYEFLGNQADATGDSGGFNIWNHSSEHGGKALLDFDDSLLNAAALAGGPGTYTATLWLYSVCELGGLVAACPGDADADNPFTPGTATVKTDVLLQTRNWDEAGAIDWADIDETGAPVATLTQATTGQWHSVDITAHVEHWVNAGTTGAGLALSQEAYPVLRADNGSIPVAVFCDAESSSGACSADNFRPYIILQAAP</sequence>
<dbReference type="InterPro" id="IPR013783">
    <property type="entry name" value="Ig-like_fold"/>
</dbReference>
<dbReference type="PANTHER" id="PTHR46182:SF2">
    <property type="entry name" value="FI19480P1"/>
    <property type="match status" value="1"/>
</dbReference>
<dbReference type="InterPro" id="IPR029865">
    <property type="entry name" value="KIAA0319-like"/>
</dbReference>
<gene>
    <name evidence="2" type="ORF">FOKN1_1126</name>
</gene>
<dbReference type="KEGG" id="ttc:FOKN1_1126"/>
<evidence type="ECO:0000313" key="2">
    <source>
        <dbReference type="EMBL" id="BAZ93525.1"/>
    </source>
</evidence>
<dbReference type="CDD" id="cd00146">
    <property type="entry name" value="PKD"/>
    <property type="match status" value="3"/>
</dbReference>
<proteinExistence type="predicted"/>
<name>A0A1Z4VPV1_9GAMM</name>
<protein>
    <recommendedName>
        <fullName evidence="1">PKD domain-containing protein</fullName>
    </recommendedName>
</protein>
<dbReference type="AlphaFoldDB" id="A0A1Z4VPV1"/>
<reference evidence="2 3" key="1">
    <citation type="submission" date="2017-05" db="EMBL/GenBank/DDBJ databases">
        <title>Thiocyanate degradation by Thiohalobacter thiocyanaticus FOKN1.</title>
        <authorList>
            <person name="Oshiki M."/>
            <person name="Fukushima T."/>
            <person name="Kawano S."/>
            <person name="Nakagawa J."/>
        </authorList>
    </citation>
    <scope>NUCLEOTIDE SEQUENCE [LARGE SCALE GENOMIC DNA]</scope>
    <source>
        <strain evidence="2 3">FOKN1</strain>
    </source>
</reference>
<dbReference type="Pfam" id="PF22352">
    <property type="entry name" value="K319L-like_PKD"/>
    <property type="match status" value="1"/>
</dbReference>
<evidence type="ECO:0000313" key="3">
    <source>
        <dbReference type="Proteomes" id="UP000218765"/>
    </source>
</evidence>
<dbReference type="Pfam" id="PF18911">
    <property type="entry name" value="PKD_4"/>
    <property type="match status" value="2"/>
</dbReference>
<dbReference type="PROSITE" id="PS50093">
    <property type="entry name" value="PKD"/>
    <property type="match status" value="2"/>
</dbReference>
<dbReference type="PROSITE" id="PS51257">
    <property type="entry name" value="PROKAR_LIPOPROTEIN"/>
    <property type="match status" value="1"/>
</dbReference>
<dbReference type="CDD" id="cd12105">
    <property type="entry name" value="HmuY"/>
    <property type="match status" value="1"/>
</dbReference>
<organism evidence="2 3">
    <name type="scientific">Thiohalobacter thiocyanaticus</name>
    <dbReference type="NCBI Taxonomy" id="585455"/>
    <lineage>
        <taxon>Bacteria</taxon>
        <taxon>Pseudomonadati</taxon>
        <taxon>Pseudomonadota</taxon>
        <taxon>Gammaproteobacteria</taxon>
        <taxon>Thiohalobacterales</taxon>
        <taxon>Thiohalobacteraceae</taxon>
        <taxon>Thiohalobacter</taxon>
    </lineage>
</organism>
<dbReference type="SMART" id="SM00089">
    <property type="entry name" value="PKD"/>
    <property type="match status" value="3"/>
</dbReference>
<dbReference type="Pfam" id="PF14064">
    <property type="entry name" value="HmuY"/>
    <property type="match status" value="1"/>
</dbReference>
<dbReference type="InterPro" id="IPR022409">
    <property type="entry name" value="PKD/Chitinase_dom"/>
</dbReference>
<dbReference type="Gene3D" id="2.60.40.10">
    <property type="entry name" value="Immunoglobulins"/>
    <property type="match status" value="3"/>
</dbReference>
<keyword evidence="3" id="KW-1185">Reference proteome</keyword>
<dbReference type="EMBL" id="AP018052">
    <property type="protein sequence ID" value="BAZ93525.1"/>
    <property type="molecule type" value="Genomic_DNA"/>
</dbReference>